<keyword evidence="1" id="KW-1133">Transmembrane helix</keyword>
<evidence type="ECO:0000313" key="3">
    <source>
        <dbReference type="Proteomes" id="UP000602124"/>
    </source>
</evidence>
<keyword evidence="1" id="KW-0472">Membrane</keyword>
<feature type="transmembrane region" description="Helical" evidence="1">
    <location>
        <begin position="16"/>
        <end position="37"/>
    </location>
</feature>
<keyword evidence="3" id="KW-1185">Reference proteome</keyword>
<dbReference type="AlphaFoldDB" id="A0A934MKT7"/>
<reference evidence="2" key="1">
    <citation type="submission" date="2020-12" db="EMBL/GenBank/DDBJ databases">
        <title>Devosia sp. MSA67 isolated from Mo River.</title>
        <authorList>
            <person name="Ma F."/>
            <person name="Zi Z."/>
        </authorList>
    </citation>
    <scope>NUCLEOTIDE SEQUENCE</scope>
    <source>
        <strain evidence="2">MSA67</strain>
    </source>
</reference>
<dbReference type="Proteomes" id="UP000602124">
    <property type="component" value="Unassembled WGS sequence"/>
</dbReference>
<sequence>MATRRIDFGTLTIKDYAIGVVYVVLATFVVTGAEMVFGFTLPSLVASAVGAAIGVAAWFVFLWKRNS</sequence>
<gene>
    <name evidence="2" type="ORF">JEQ47_06955</name>
</gene>
<evidence type="ECO:0000313" key="2">
    <source>
        <dbReference type="EMBL" id="MBJ3784455.1"/>
    </source>
</evidence>
<keyword evidence="1" id="KW-0812">Transmembrane</keyword>
<dbReference type="RefSeq" id="WP_198875616.1">
    <property type="nucleotide sequence ID" value="NZ_JAEKMH010000001.1"/>
</dbReference>
<comment type="caution">
    <text evidence="2">The sequence shown here is derived from an EMBL/GenBank/DDBJ whole genome shotgun (WGS) entry which is preliminary data.</text>
</comment>
<dbReference type="EMBL" id="JAEKMH010000001">
    <property type="protein sequence ID" value="MBJ3784455.1"/>
    <property type="molecule type" value="Genomic_DNA"/>
</dbReference>
<name>A0A934MKT7_9HYPH</name>
<protein>
    <submittedName>
        <fullName evidence="2">Uncharacterized protein</fullName>
    </submittedName>
</protein>
<proteinExistence type="predicted"/>
<accession>A0A934MKT7</accession>
<feature type="transmembrane region" description="Helical" evidence="1">
    <location>
        <begin position="43"/>
        <end position="63"/>
    </location>
</feature>
<evidence type="ECO:0000256" key="1">
    <source>
        <dbReference type="SAM" id="Phobius"/>
    </source>
</evidence>
<organism evidence="2 3">
    <name type="scientific">Devosia sediminis</name>
    <dbReference type="NCBI Taxonomy" id="2798801"/>
    <lineage>
        <taxon>Bacteria</taxon>
        <taxon>Pseudomonadati</taxon>
        <taxon>Pseudomonadota</taxon>
        <taxon>Alphaproteobacteria</taxon>
        <taxon>Hyphomicrobiales</taxon>
        <taxon>Devosiaceae</taxon>
        <taxon>Devosia</taxon>
    </lineage>
</organism>